<evidence type="ECO:0000313" key="2">
    <source>
        <dbReference type="RefSeq" id="XP_075092451.1"/>
    </source>
</evidence>
<reference evidence="1" key="1">
    <citation type="journal article" date="2014" name="Nat. Commun.">
        <title>The tobacco genome sequence and its comparison with those of tomato and potato.</title>
        <authorList>
            <person name="Sierro N."/>
            <person name="Battey J.N."/>
            <person name="Ouadi S."/>
            <person name="Bakaher N."/>
            <person name="Bovet L."/>
            <person name="Willig A."/>
            <person name="Goepfert S."/>
            <person name="Peitsch M.C."/>
            <person name="Ivanov N.V."/>
        </authorList>
    </citation>
    <scope>NUCLEOTIDE SEQUENCE [LARGE SCALE GENOMIC DNA]</scope>
</reference>
<protein>
    <submittedName>
        <fullName evidence="2">Uncharacterized protein LOC142172681</fullName>
    </submittedName>
</protein>
<gene>
    <name evidence="2" type="primary">LOC142172681</name>
</gene>
<sequence length="164" mass="19086">MAVIVYVVGKTPTIAAFERFFTFQWNFIAKPTIYLHNDGYFVVKFVVMEDKDVVLYSGPYTMNSKPDVVKMWNVDFDFTNEVLKTIPLWIQLPKLPLNCWEDDSLSRTGSTLGVLIYVDACTTKVERISYARILVKIDVTRPLPIQIMVEDPNGREFEQEIWYD</sequence>
<keyword evidence="1" id="KW-1185">Reference proteome</keyword>
<name>A0AC58T5D8_TOBAC</name>
<dbReference type="Proteomes" id="UP000790787">
    <property type="component" value="Chromosome 18"/>
</dbReference>
<reference evidence="2" key="2">
    <citation type="submission" date="2025-08" db="UniProtKB">
        <authorList>
            <consortium name="RefSeq"/>
        </authorList>
    </citation>
    <scope>IDENTIFICATION</scope>
    <source>
        <tissue evidence="2">Leaf</tissue>
    </source>
</reference>
<accession>A0AC58T5D8</accession>
<proteinExistence type="predicted"/>
<organism evidence="1 2">
    <name type="scientific">Nicotiana tabacum</name>
    <name type="common">Common tobacco</name>
    <dbReference type="NCBI Taxonomy" id="4097"/>
    <lineage>
        <taxon>Eukaryota</taxon>
        <taxon>Viridiplantae</taxon>
        <taxon>Streptophyta</taxon>
        <taxon>Embryophyta</taxon>
        <taxon>Tracheophyta</taxon>
        <taxon>Spermatophyta</taxon>
        <taxon>Magnoliopsida</taxon>
        <taxon>eudicotyledons</taxon>
        <taxon>Gunneridae</taxon>
        <taxon>Pentapetalae</taxon>
        <taxon>asterids</taxon>
        <taxon>lamiids</taxon>
        <taxon>Solanales</taxon>
        <taxon>Solanaceae</taxon>
        <taxon>Nicotianoideae</taxon>
        <taxon>Nicotianeae</taxon>
        <taxon>Nicotiana</taxon>
    </lineage>
</organism>
<dbReference type="RefSeq" id="XP_075092451.1">
    <property type="nucleotide sequence ID" value="XM_075236350.1"/>
</dbReference>
<evidence type="ECO:0000313" key="1">
    <source>
        <dbReference type="Proteomes" id="UP000790787"/>
    </source>
</evidence>